<gene>
    <name evidence="3" type="ORF">I601_2725</name>
</gene>
<evidence type="ECO:0000313" key="3">
    <source>
        <dbReference type="EMBL" id="ANH39141.1"/>
    </source>
</evidence>
<accession>A0A1A9GNU5</accession>
<keyword evidence="4" id="KW-1185">Reference proteome</keyword>
<keyword evidence="2" id="KW-0472">Membrane</keyword>
<dbReference type="EMBL" id="CP015079">
    <property type="protein sequence ID" value="ANH39141.1"/>
    <property type="molecule type" value="Genomic_DNA"/>
</dbReference>
<evidence type="ECO:0000256" key="1">
    <source>
        <dbReference type="SAM" id="MobiDB-lite"/>
    </source>
</evidence>
<feature type="region of interest" description="Disordered" evidence="1">
    <location>
        <begin position="1"/>
        <end position="25"/>
    </location>
</feature>
<proteinExistence type="predicted"/>
<keyword evidence="2" id="KW-1133">Transmembrane helix</keyword>
<sequence length="60" mass="6122">MSSIQVNGLTGSAPGARSAPGAPLPRVRHQAQDALRLMAFSAVMSLSAAIAFTLLTSLGR</sequence>
<evidence type="ECO:0000256" key="2">
    <source>
        <dbReference type="SAM" id="Phobius"/>
    </source>
</evidence>
<keyword evidence="2" id="KW-0812">Transmembrane</keyword>
<reference evidence="3 4" key="1">
    <citation type="submission" date="2016-03" db="EMBL/GenBank/DDBJ databases">
        <title>Complete genome sequence of a soil Actinobacterium, Nocardioides dokdonensis FR1436.</title>
        <authorList>
            <person name="Kwon S.-K."/>
            <person name="Kim K."/>
            <person name="Kim J.F."/>
        </authorList>
    </citation>
    <scope>NUCLEOTIDE SEQUENCE [LARGE SCALE GENOMIC DNA]</scope>
    <source>
        <strain evidence="3 4">FR1436</strain>
    </source>
</reference>
<organism evidence="3 4">
    <name type="scientific">Nocardioides dokdonensis FR1436</name>
    <dbReference type="NCBI Taxonomy" id="1300347"/>
    <lineage>
        <taxon>Bacteria</taxon>
        <taxon>Bacillati</taxon>
        <taxon>Actinomycetota</taxon>
        <taxon>Actinomycetes</taxon>
        <taxon>Propionibacteriales</taxon>
        <taxon>Nocardioidaceae</taxon>
        <taxon>Nocardioides</taxon>
    </lineage>
</organism>
<dbReference type="KEGG" id="ndk:I601_2725"/>
<dbReference type="AlphaFoldDB" id="A0A1A9GNU5"/>
<protein>
    <submittedName>
        <fullName evidence="3">Uncharacterized protein</fullName>
    </submittedName>
</protein>
<dbReference type="STRING" id="1300347.I601_2725"/>
<dbReference type="PATRIC" id="fig|1300347.3.peg.2720"/>
<dbReference type="RefSeq" id="WP_068110615.1">
    <property type="nucleotide sequence ID" value="NZ_CP015079.1"/>
</dbReference>
<feature type="compositionally biased region" description="Low complexity" evidence="1">
    <location>
        <begin position="11"/>
        <end position="25"/>
    </location>
</feature>
<dbReference type="Proteomes" id="UP000077868">
    <property type="component" value="Chromosome"/>
</dbReference>
<name>A0A1A9GNU5_9ACTN</name>
<evidence type="ECO:0000313" key="4">
    <source>
        <dbReference type="Proteomes" id="UP000077868"/>
    </source>
</evidence>
<feature type="transmembrane region" description="Helical" evidence="2">
    <location>
        <begin position="34"/>
        <end position="55"/>
    </location>
</feature>
<feature type="compositionally biased region" description="Polar residues" evidence="1">
    <location>
        <begin position="1"/>
        <end position="10"/>
    </location>
</feature>